<proteinExistence type="inferred from homology"/>
<evidence type="ECO:0000256" key="2">
    <source>
        <dbReference type="ARBA" id="ARBA00007379"/>
    </source>
</evidence>
<feature type="transmembrane region" description="Helical" evidence="11">
    <location>
        <begin position="247"/>
        <end position="265"/>
    </location>
</feature>
<name>A0A923SL48_9FIRM</name>
<dbReference type="PANTHER" id="PTHR47755:SF1">
    <property type="entry name" value="CELL DIVISION PROTEIN FTSX"/>
    <property type="match status" value="1"/>
</dbReference>
<comment type="caution">
    <text evidence="14">The sequence shown here is derived from an EMBL/GenBank/DDBJ whole genome shotgun (WGS) entry which is preliminary data.</text>
</comment>
<dbReference type="GO" id="GO:0005886">
    <property type="term" value="C:plasma membrane"/>
    <property type="evidence" value="ECO:0007669"/>
    <property type="project" value="UniProtKB-SubCell"/>
</dbReference>
<reference evidence="14" key="1">
    <citation type="submission" date="2020-08" db="EMBL/GenBank/DDBJ databases">
        <authorList>
            <person name="Liu C."/>
            <person name="Sun Q."/>
        </authorList>
    </citation>
    <scope>NUCLEOTIDE SEQUENCE</scope>
    <source>
        <strain evidence="14">BX16</strain>
    </source>
</reference>
<dbReference type="PANTHER" id="PTHR47755">
    <property type="entry name" value="CELL DIVISION PROTEIN FTSX"/>
    <property type="match status" value="1"/>
</dbReference>
<evidence type="ECO:0000259" key="12">
    <source>
        <dbReference type="Pfam" id="PF02687"/>
    </source>
</evidence>
<dbReference type="Pfam" id="PF18075">
    <property type="entry name" value="FtsX_ECD"/>
    <property type="match status" value="1"/>
</dbReference>
<evidence type="ECO:0000256" key="7">
    <source>
        <dbReference type="ARBA" id="ARBA00022989"/>
    </source>
</evidence>
<dbReference type="GO" id="GO:0051301">
    <property type="term" value="P:cell division"/>
    <property type="evidence" value="ECO:0007669"/>
    <property type="project" value="UniProtKB-KW"/>
</dbReference>
<keyword evidence="7 11" id="KW-1133">Transmembrane helix</keyword>
<gene>
    <name evidence="14" type="ORF">H8876_02305</name>
</gene>
<dbReference type="NCBIfam" id="NF038347">
    <property type="entry name" value="FtsX_Gpos"/>
    <property type="match status" value="1"/>
</dbReference>
<feature type="transmembrane region" description="Helical" evidence="11">
    <location>
        <begin position="271"/>
        <end position="290"/>
    </location>
</feature>
<comment type="similarity">
    <text evidence="2 10">Belongs to the ABC-4 integral membrane protein family. FtsX subfamily.</text>
</comment>
<dbReference type="PIRSF" id="PIRSF003097">
    <property type="entry name" value="FtsX"/>
    <property type="match status" value="1"/>
</dbReference>
<dbReference type="RefSeq" id="WP_249286354.1">
    <property type="nucleotide sequence ID" value="NZ_JACRWC010000036.1"/>
</dbReference>
<keyword evidence="9 10" id="KW-0131">Cell cycle</keyword>
<dbReference type="Pfam" id="PF02687">
    <property type="entry name" value="FtsX"/>
    <property type="match status" value="1"/>
</dbReference>
<evidence type="ECO:0000313" key="15">
    <source>
        <dbReference type="Proteomes" id="UP000644115"/>
    </source>
</evidence>
<evidence type="ECO:0000256" key="6">
    <source>
        <dbReference type="ARBA" id="ARBA00022692"/>
    </source>
</evidence>
<feature type="transmembrane region" description="Helical" evidence="11">
    <location>
        <begin position="218"/>
        <end position="240"/>
    </location>
</feature>
<evidence type="ECO:0000256" key="10">
    <source>
        <dbReference type="PIRNR" id="PIRNR003097"/>
    </source>
</evidence>
<evidence type="ECO:0000256" key="5">
    <source>
        <dbReference type="ARBA" id="ARBA00022618"/>
    </source>
</evidence>
<accession>A0A923SL48</accession>
<keyword evidence="8 10" id="KW-0472">Membrane</keyword>
<organism evidence="14 15">
    <name type="scientific">Lentihominibacter faecis</name>
    <dbReference type="NCBI Taxonomy" id="2764712"/>
    <lineage>
        <taxon>Bacteria</taxon>
        <taxon>Bacillati</taxon>
        <taxon>Bacillota</taxon>
        <taxon>Clostridia</taxon>
        <taxon>Peptostreptococcales</taxon>
        <taxon>Anaerovoracaceae</taxon>
        <taxon>Lentihominibacter</taxon>
    </lineage>
</organism>
<keyword evidence="6 11" id="KW-0812">Transmembrane</keyword>
<comment type="subcellular location">
    <subcellularLocation>
        <location evidence="1">Cell membrane</location>
        <topology evidence="1">Multi-pass membrane protein</topology>
    </subcellularLocation>
</comment>
<dbReference type="Proteomes" id="UP000644115">
    <property type="component" value="Unassembled WGS sequence"/>
</dbReference>
<protein>
    <recommendedName>
        <fullName evidence="3 10">Cell division protein FtsX</fullName>
    </recommendedName>
</protein>
<evidence type="ECO:0000256" key="8">
    <source>
        <dbReference type="ARBA" id="ARBA00023136"/>
    </source>
</evidence>
<feature type="transmembrane region" description="Helical" evidence="11">
    <location>
        <begin position="20"/>
        <end position="44"/>
    </location>
</feature>
<dbReference type="InterPro" id="IPR058204">
    <property type="entry name" value="FtsX_firmicutes-type"/>
</dbReference>
<feature type="transmembrane region" description="Helical" evidence="11">
    <location>
        <begin position="166"/>
        <end position="186"/>
    </location>
</feature>
<dbReference type="Gene3D" id="3.30.70.3040">
    <property type="match status" value="1"/>
</dbReference>
<dbReference type="InterPro" id="IPR003838">
    <property type="entry name" value="ABC3_permease_C"/>
</dbReference>
<keyword evidence="4 10" id="KW-1003">Cell membrane</keyword>
<sequence>MRRFFYTLKQAFLQVLRNRAMSVASIFAITAMLLILSIFFILVINVNTAAQTIQQDYDSIEIYLEDDVTKEQANDIIMQVKEEKGVEDAYYKSKEAAMENFRNRWGDNAYLLDSLNENPLPNSVVVMIGDLNYGDQIAKACSQYDGVEDVKYYKDTVDKLLKMTHFVQLAAIIVMIFLIIVSIVVVSNTIKLTVFNRAGEISIMKYVGATNWFIRGPFLAEGIIIGIISAGISVGISALLYQKIIDVIGAQVFSVLSMPMVPVGFLTYNFAWIFLALGISIGACGSIISMRKFLDA</sequence>
<dbReference type="InterPro" id="IPR040690">
    <property type="entry name" value="FtsX_ECD"/>
</dbReference>
<evidence type="ECO:0000256" key="11">
    <source>
        <dbReference type="SAM" id="Phobius"/>
    </source>
</evidence>
<dbReference type="InterPro" id="IPR004513">
    <property type="entry name" value="FtsX"/>
</dbReference>
<evidence type="ECO:0000256" key="1">
    <source>
        <dbReference type="ARBA" id="ARBA00004651"/>
    </source>
</evidence>
<comment type="function">
    <text evidence="10">Part of the ABC transporter FtsEX involved in asymmetric cellular division facilitating the initiation of sporulation.</text>
</comment>
<feature type="domain" description="ABC3 transporter permease C-terminal" evidence="12">
    <location>
        <begin position="172"/>
        <end position="293"/>
    </location>
</feature>
<dbReference type="AlphaFoldDB" id="A0A923SL48"/>
<evidence type="ECO:0000259" key="13">
    <source>
        <dbReference type="Pfam" id="PF18075"/>
    </source>
</evidence>
<evidence type="ECO:0000313" key="14">
    <source>
        <dbReference type="EMBL" id="MBC5998838.1"/>
    </source>
</evidence>
<dbReference type="EMBL" id="JACRWC010000036">
    <property type="protein sequence ID" value="MBC5998838.1"/>
    <property type="molecule type" value="Genomic_DNA"/>
</dbReference>
<evidence type="ECO:0000256" key="3">
    <source>
        <dbReference type="ARBA" id="ARBA00021907"/>
    </source>
</evidence>
<evidence type="ECO:0000256" key="4">
    <source>
        <dbReference type="ARBA" id="ARBA00022475"/>
    </source>
</evidence>
<feature type="domain" description="FtsX extracellular" evidence="13">
    <location>
        <begin position="60"/>
        <end position="150"/>
    </location>
</feature>
<evidence type="ECO:0000256" key="9">
    <source>
        <dbReference type="ARBA" id="ARBA00023306"/>
    </source>
</evidence>
<keyword evidence="15" id="KW-1185">Reference proteome</keyword>
<keyword evidence="5 10" id="KW-0132">Cell division</keyword>